<evidence type="ECO:0000256" key="7">
    <source>
        <dbReference type="ARBA" id="ARBA00023136"/>
    </source>
</evidence>
<evidence type="ECO:0000256" key="4">
    <source>
        <dbReference type="ARBA" id="ARBA00022519"/>
    </source>
</evidence>
<dbReference type="InParanoid" id="A0A6M4HCL9"/>
<evidence type="ECO:0000256" key="3">
    <source>
        <dbReference type="ARBA" id="ARBA00022481"/>
    </source>
</evidence>
<keyword evidence="10" id="KW-1185">Reference proteome</keyword>
<evidence type="ECO:0000256" key="6">
    <source>
        <dbReference type="ARBA" id="ARBA00022989"/>
    </source>
</evidence>
<evidence type="ECO:0000256" key="2">
    <source>
        <dbReference type="ARBA" id="ARBA00022475"/>
    </source>
</evidence>
<gene>
    <name evidence="9" type="ORF">DSM104440_03313</name>
</gene>
<dbReference type="AlphaFoldDB" id="A0A6M4HCL9"/>
<evidence type="ECO:0000256" key="1">
    <source>
        <dbReference type="ARBA" id="ARBA00004377"/>
    </source>
</evidence>
<dbReference type="KEGG" id="upl:DSM104440_03313"/>
<keyword evidence="5" id="KW-0812">Transmembrane</keyword>
<dbReference type="EMBL" id="CP053073">
    <property type="protein sequence ID" value="QJR16478.1"/>
    <property type="molecule type" value="Genomic_DNA"/>
</dbReference>
<feature type="domain" description="General secretion pathway GspH" evidence="8">
    <location>
        <begin position="18"/>
        <end position="114"/>
    </location>
</feature>
<dbReference type="InterPro" id="IPR022346">
    <property type="entry name" value="T2SS_GspH"/>
</dbReference>
<dbReference type="GO" id="GO:0005886">
    <property type="term" value="C:plasma membrane"/>
    <property type="evidence" value="ECO:0007669"/>
    <property type="project" value="UniProtKB-SubCell"/>
</dbReference>
<name>A0A6M4HCL9_9PROT</name>
<proteinExistence type="predicted"/>
<keyword evidence="6" id="KW-1133">Transmembrane helix</keyword>
<dbReference type="Pfam" id="PF12019">
    <property type="entry name" value="GspH"/>
    <property type="match status" value="1"/>
</dbReference>
<keyword evidence="4" id="KW-0997">Cell inner membrane</keyword>
<organism evidence="9 10">
    <name type="scientific">Usitatibacter palustris</name>
    <dbReference type="NCBI Taxonomy" id="2732487"/>
    <lineage>
        <taxon>Bacteria</taxon>
        <taxon>Pseudomonadati</taxon>
        <taxon>Pseudomonadota</taxon>
        <taxon>Betaproteobacteria</taxon>
        <taxon>Nitrosomonadales</taxon>
        <taxon>Usitatibacteraceae</taxon>
        <taxon>Usitatibacter</taxon>
    </lineage>
</organism>
<dbReference type="Proteomes" id="UP000503096">
    <property type="component" value="Chromosome"/>
</dbReference>
<evidence type="ECO:0000259" key="8">
    <source>
        <dbReference type="Pfam" id="PF12019"/>
    </source>
</evidence>
<dbReference type="GO" id="GO:0015628">
    <property type="term" value="P:protein secretion by the type II secretion system"/>
    <property type="evidence" value="ECO:0007669"/>
    <property type="project" value="InterPro"/>
</dbReference>
<reference evidence="9 10" key="1">
    <citation type="submission" date="2020-04" db="EMBL/GenBank/DDBJ databases">
        <title>Usitatibacter rugosus gen. nov., sp. nov. and Usitatibacter palustris sp. nov., novel members of Usitatibacteraceae fam. nov. within the order Nitrosomonadales isolated from soil.</title>
        <authorList>
            <person name="Huber K.J."/>
            <person name="Neumann-Schaal M."/>
            <person name="Geppert A."/>
            <person name="Luckner M."/>
            <person name="Wanner G."/>
            <person name="Overmann J."/>
        </authorList>
    </citation>
    <scope>NUCLEOTIDE SEQUENCE [LARGE SCALE GENOMIC DNA]</scope>
    <source>
        <strain evidence="9 10">Swamp67</strain>
    </source>
</reference>
<dbReference type="GO" id="GO:0015627">
    <property type="term" value="C:type II protein secretion system complex"/>
    <property type="evidence" value="ECO:0007669"/>
    <property type="project" value="InterPro"/>
</dbReference>
<evidence type="ECO:0000313" key="9">
    <source>
        <dbReference type="EMBL" id="QJR16478.1"/>
    </source>
</evidence>
<comment type="subcellular location">
    <subcellularLocation>
        <location evidence="1">Cell inner membrane</location>
        <topology evidence="1">Single-pass membrane protein</topology>
    </subcellularLocation>
</comment>
<accession>A0A6M4HCL9</accession>
<protein>
    <recommendedName>
        <fullName evidence="8">General secretion pathway GspH domain-containing protein</fullName>
    </recommendedName>
</protein>
<sequence>MLLSITGKGASAADLKAAARTLAAGLRSAQTTAMSTRRDATLTLDVDAREFVFTGGPRSYRLPDGIELKLYTAQTEVESAKKGAIRFYADGSSTGGRVTVGSGERKFLVDVDWLTGRVTITD</sequence>
<evidence type="ECO:0000313" key="10">
    <source>
        <dbReference type="Proteomes" id="UP000503096"/>
    </source>
</evidence>
<keyword evidence="2" id="KW-1003">Cell membrane</keyword>
<keyword evidence="3" id="KW-0488">Methylation</keyword>
<evidence type="ECO:0000256" key="5">
    <source>
        <dbReference type="ARBA" id="ARBA00022692"/>
    </source>
</evidence>
<keyword evidence="7" id="KW-0472">Membrane</keyword>